<dbReference type="EC" id="3.5.1.28" evidence="2"/>
<dbReference type="GO" id="GO:0030288">
    <property type="term" value="C:outer membrane-bounded periplasmic space"/>
    <property type="evidence" value="ECO:0007669"/>
    <property type="project" value="TreeGrafter"/>
</dbReference>
<dbReference type="AlphaFoldDB" id="A0A1N7MV77"/>
<evidence type="ECO:0000256" key="3">
    <source>
        <dbReference type="ARBA" id="ARBA00022801"/>
    </source>
</evidence>
<evidence type="ECO:0000313" key="7">
    <source>
        <dbReference type="EMBL" id="SIS89972.1"/>
    </source>
</evidence>
<feature type="compositionally biased region" description="Pro residues" evidence="4">
    <location>
        <begin position="44"/>
        <end position="69"/>
    </location>
</feature>
<dbReference type="Gene3D" id="2.60.40.3500">
    <property type="match status" value="1"/>
</dbReference>
<accession>A0A1N7MV77</accession>
<keyword evidence="8" id="KW-1185">Reference proteome</keyword>
<name>A0A1N7MV77_9RHOB</name>
<dbReference type="GO" id="GO:0009253">
    <property type="term" value="P:peptidoglycan catabolic process"/>
    <property type="evidence" value="ECO:0007669"/>
    <property type="project" value="InterPro"/>
</dbReference>
<dbReference type="Pfam" id="PF11741">
    <property type="entry name" value="AMIN"/>
    <property type="match status" value="1"/>
</dbReference>
<dbReference type="SMART" id="SM00646">
    <property type="entry name" value="Ami_3"/>
    <property type="match status" value="1"/>
</dbReference>
<evidence type="ECO:0000256" key="1">
    <source>
        <dbReference type="ARBA" id="ARBA00001561"/>
    </source>
</evidence>
<protein>
    <recommendedName>
        <fullName evidence="2">N-acetylmuramoyl-L-alanine amidase</fullName>
        <ecNumber evidence="2">3.5.1.28</ecNumber>
    </recommendedName>
</protein>
<sequence>MQLRAWIVAVLALGLALAGAAAQAEGAGLGGFRPLPRPSDLRPSPMPVPDPVPDPVPAAPSPTRMPPAPSAARPAGQDFTALARLEPARSAIQDVGDEVWVELGLSQPVAWRVYTLADPPRLVLDFREVDFGSLRPAAILRSQEVRALRWGRVGPGRSRLVAELSGPFTVAEAEQRTPAPTAIRLRLAPATAAEFAARAGVPETALWDLPQAARLDPPHRRQDGSDPLRIVLDPGHGGLDPGAEAQGISEAGLVLTFARELAERLRRAGMQVVMTRKDDVFVPLETRMSVARAAGADVFVSLHADALAEGEATGATLYLLDEDASDDASRRLAERHDRDDLLAGVDLSGHDDEVARVLMELARVETEPRNDRLARSLRDALKSAGLRMHKRPIQQAAFSVLKSPDIPSILIELGFMSSAADRARLTSPDWRARMADAIARGLADWARGDAAEGRLLRQ</sequence>
<dbReference type="GO" id="GO:0008745">
    <property type="term" value="F:N-acetylmuramoyl-L-alanine amidase activity"/>
    <property type="evidence" value="ECO:0007669"/>
    <property type="project" value="UniProtKB-EC"/>
</dbReference>
<gene>
    <name evidence="7" type="ORF">SAMN05421795_11053</name>
</gene>
<dbReference type="InterPro" id="IPR002508">
    <property type="entry name" value="MurNAc-LAA_cat"/>
</dbReference>
<keyword evidence="5" id="KW-0732">Signal</keyword>
<proteinExistence type="predicted"/>
<keyword evidence="3" id="KW-0378">Hydrolase</keyword>
<evidence type="ECO:0000259" key="6">
    <source>
        <dbReference type="SMART" id="SM00646"/>
    </source>
</evidence>
<dbReference type="STRING" id="407234.SAMN05421795_11053"/>
<feature type="region of interest" description="Disordered" evidence="4">
    <location>
        <begin position="28"/>
        <end position="75"/>
    </location>
</feature>
<evidence type="ECO:0000256" key="5">
    <source>
        <dbReference type="SAM" id="SignalP"/>
    </source>
</evidence>
<evidence type="ECO:0000256" key="4">
    <source>
        <dbReference type="SAM" id="MobiDB-lite"/>
    </source>
</evidence>
<dbReference type="PANTHER" id="PTHR30404">
    <property type="entry name" value="N-ACETYLMURAMOYL-L-ALANINE AMIDASE"/>
    <property type="match status" value="1"/>
</dbReference>
<comment type="catalytic activity">
    <reaction evidence="1">
        <text>Hydrolyzes the link between N-acetylmuramoyl residues and L-amino acid residues in certain cell-wall glycopeptides.</text>
        <dbReference type="EC" id="3.5.1.28"/>
    </reaction>
</comment>
<dbReference type="PANTHER" id="PTHR30404:SF0">
    <property type="entry name" value="N-ACETYLMURAMOYL-L-ALANINE AMIDASE AMIC"/>
    <property type="match status" value="1"/>
</dbReference>
<organism evidence="7 8">
    <name type="scientific">Phaeovulum vinaykumarii</name>
    <dbReference type="NCBI Taxonomy" id="407234"/>
    <lineage>
        <taxon>Bacteria</taxon>
        <taxon>Pseudomonadati</taxon>
        <taxon>Pseudomonadota</taxon>
        <taxon>Alphaproteobacteria</taxon>
        <taxon>Rhodobacterales</taxon>
        <taxon>Paracoccaceae</taxon>
        <taxon>Phaeovulum</taxon>
    </lineage>
</organism>
<reference evidence="8" key="1">
    <citation type="submission" date="2017-01" db="EMBL/GenBank/DDBJ databases">
        <authorList>
            <person name="Varghese N."/>
            <person name="Submissions S."/>
        </authorList>
    </citation>
    <scope>NUCLEOTIDE SEQUENCE [LARGE SCALE GENOMIC DNA]</scope>
    <source>
        <strain evidence="8">DSM 18714</strain>
    </source>
</reference>
<dbReference type="InterPro" id="IPR021731">
    <property type="entry name" value="AMIN_dom"/>
</dbReference>
<dbReference type="CDD" id="cd02696">
    <property type="entry name" value="MurNAc-LAA"/>
    <property type="match status" value="1"/>
</dbReference>
<feature type="chain" id="PRO_5009943527" description="N-acetylmuramoyl-L-alanine amidase" evidence="5">
    <location>
        <begin position="25"/>
        <end position="458"/>
    </location>
</feature>
<evidence type="ECO:0000256" key="2">
    <source>
        <dbReference type="ARBA" id="ARBA00011901"/>
    </source>
</evidence>
<feature type="domain" description="MurNAc-LAA" evidence="6">
    <location>
        <begin position="288"/>
        <end position="443"/>
    </location>
</feature>
<dbReference type="EMBL" id="FTOM01000010">
    <property type="protein sequence ID" value="SIS89972.1"/>
    <property type="molecule type" value="Genomic_DNA"/>
</dbReference>
<dbReference type="RefSeq" id="WP_235816328.1">
    <property type="nucleotide sequence ID" value="NZ_FTOM01000010.1"/>
</dbReference>
<dbReference type="Gene3D" id="3.40.630.40">
    <property type="entry name" value="Zn-dependent exopeptidases"/>
    <property type="match status" value="1"/>
</dbReference>
<evidence type="ECO:0000313" key="8">
    <source>
        <dbReference type="Proteomes" id="UP000186098"/>
    </source>
</evidence>
<feature type="signal peptide" evidence="5">
    <location>
        <begin position="1"/>
        <end position="24"/>
    </location>
</feature>
<dbReference type="InterPro" id="IPR050695">
    <property type="entry name" value="N-acetylmuramoyl_amidase_3"/>
</dbReference>
<dbReference type="Proteomes" id="UP000186098">
    <property type="component" value="Unassembled WGS sequence"/>
</dbReference>
<dbReference type="Pfam" id="PF01520">
    <property type="entry name" value="Amidase_3"/>
    <property type="match status" value="1"/>
</dbReference>
<dbReference type="SUPFAM" id="SSF53187">
    <property type="entry name" value="Zn-dependent exopeptidases"/>
    <property type="match status" value="1"/>
</dbReference>